<dbReference type="SMART" id="SM00415">
    <property type="entry name" value="HSF"/>
    <property type="match status" value="1"/>
</dbReference>
<dbReference type="InterPro" id="IPR036390">
    <property type="entry name" value="WH_DNA-bd_sf"/>
</dbReference>
<name>A0A3Q7HTQ4_SOLLC</name>
<comment type="subcellular location">
    <subcellularLocation>
        <location evidence="1">Nucleus</location>
    </subcellularLocation>
</comment>
<dbReference type="PROSITE" id="PS00434">
    <property type="entry name" value="HSF_DOMAIN"/>
    <property type="match status" value="1"/>
</dbReference>
<dbReference type="GO" id="GO:0043565">
    <property type="term" value="F:sequence-specific DNA binding"/>
    <property type="evidence" value="ECO:0007669"/>
    <property type="project" value="InterPro"/>
</dbReference>
<keyword evidence="9" id="KW-0539">Nucleus</keyword>
<dbReference type="InterPro" id="IPR000232">
    <property type="entry name" value="HSF_DNA-bd"/>
</dbReference>
<evidence type="ECO:0000256" key="6">
    <source>
        <dbReference type="ARBA" id="ARBA00023125"/>
    </source>
</evidence>
<dbReference type="PANTHER" id="PTHR10015">
    <property type="entry name" value="HEAT SHOCK TRANSCRIPTION FACTOR"/>
    <property type="match status" value="1"/>
</dbReference>
<evidence type="ECO:0000256" key="8">
    <source>
        <dbReference type="ARBA" id="ARBA00023163"/>
    </source>
</evidence>
<dbReference type="EnsemblPlants" id="Solyc08g076590.3.1">
    <property type="protein sequence ID" value="Solyc08g076590.3.1"/>
    <property type="gene ID" value="Solyc08g076590.3"/>
</dbReference>
<reference evidence="15" key="2">
    <citation type="submission" date="2019-01" db="UniProtKB">
        <authorList>
            <consortium name="EnsemblPlants"/>
        </authorList>
    </citation>
    <scope>IDENTIFICATION</scope>
    <source>
        <strain evidence="15">cv. Heinz 1706</strain>
    </source>
</reference>
<accession>A0A3Q7HTQ4</accession>
<dbReference type="PANTHER" id="PTHR10015:SF387">
    <property type="entry name" value="HSF-TYPE DNA-BINDING DOMAIN-CONTAINING PROTEIN"/>
    <property type="match status" value="1"/>
</dbReference>
<keyword evidence="7" id="KW-0010">Activator</keyword>
<dbReference type="InterPro" id="IPR036388">
    <property type="entry name" value="WH-like_DNA-bd_sf"/>
</dbReference>
<feature type="region of interest" description="Disordered" evidence="13">
    <location>
        <begin position="216"/>
        <end position="245"/>
    </location>
</feature>
<dbReference type="STRING" id="4081.A0A3Q7HTQ4"/>
<dbReference type="FunFam" id="1.10.10.10:FF:000057">
    <property type="entry name" value="Heat shock transcription factor 1"/>
    <property type="match status" value="1"/>
</dbReference>
<keyword evidence="4" id="KW-0805">Transcription regulation</keyword>
<evidence type="ECO:0000256" key="9">
    <source>
        <dbReference type="ARBA" id="ARBA00023242"/>
    </source>
</evidence>
<protein>
    <recommendedName>
        <fullName evidence="11">Heat stress transcription factor</fullName>
    </recommendedName>
</protein>
<feature type="compositionally biased region" description="Basic and acidic residues" evidence="13">
    <location>
        <begin position="232"/>
        <end position="243"/>
    </location>
</feature>
<evidence type="ECO:0000256" key="3">
    <source>
        <dbReference type="ARBA" id="ARBA00022553"/>
    </source>
</evidence>
<dbReference type="GO" id="GO:0003700">
    <property type="term" value="F:DNA-binding transcription factor activity"/>
    <property type="evidence" value="ECO:0000318"/>
    <property type="project" value="GO_Central"/>
</dbReference>
<feature type="region of interest" description="Disordered" evidence="13">
    <location>
        <begin position="1"/>
        <end position="20"/>
    </location>
</feature>
<dbReference type="PRINTS" id="PR00056">
    <property type="entry name" value="HSFDOMAIN"/>
</dbReference>
<keyword evidence="5" id="KW-0346">Stress response</keyword>
<dbReference type="AlphaFoldDB" id="A0A3Q7HTQ4"/>
<evidence type="ECO:0000313" key="15">
    <source>
        <dbReference type="EnsemblPlants" id="Solyc08g076590.3.1"/>
    </source>
</evidence>
<keyword evidence="6" id="KW-0238">DNA-binding</keyword>
<dbReference type="Proteomes" id="UP000004994">
    <property type="component" value="Chromosome 8"/>
</dbReference>
<dbReference type="InParanoid" id="A0A3Q7HTQ4"/>
<keyword evidence="8" id="KW-0804">Transcription</keyword>
<evidence type="ECO:0000256" key="13">
    <source>
        <dbReference type="SAM" id="MobiDB-lite"/>
    </source>
</evidence>
<dbReference type="GO" id="GO:0005634">
    <property type="term" value="C:nucleus"/>
    <property type="evidence" value="ECO:0000318"/>
    <property type="project" value="GO_Central"/>
</dbReference>
<feature type="domain" description="HSF-type DNA-binding" evidence="14">
    <location>
        <begin position="65"/>
        <end position="89"/>
    </location>
</feature>
<dbReference type="Pfam" id="PF00447">
    <property type="entry name" value="HSF_DNA-bind"/>
    <property type="match status" value="1"/>
</dbReference>
<keyword evidence="3" id="KW-0597">Phosphoprotein</keyword>
<dbReference type="GeneID" id="101258888"/>
<sequence>MDAGGGSPVPEITPAPMPSSNAVPPFLMKTYDMVDDPSTDKIVSWSPTDSSFVIWDPPEFAKQLLPKYFKHSNFSSFVRQLNTYGFRKVGSDLWKFSNDGFIRGQKHLLKNISRRKPAHGQQQQQQLHSQSASVGACVEVGNFGLEKEVEWLKRDKNVLMQELVKLRQHQQTTDNQMQNMVQNLQIMEQRQQQMMSFLAKAVNSPGFFAQFVQQQNDNNKRKMEGKKKRRIRQDFPSDDHSVRPADGQLVKYHPIMNETAKGMLTQITKLDSSPRLENFSNSPESPPIGDAFDGRSNSRISGVTLQEVSPAFSQPFASTTSAIAGQSSLSANIQFSESSSPIGAQNLPPIVPFSSDMIMPMPSQLQEIVPENNMDINGTERGNDSFMDPTLWGNGELPLENDIFPPDLQIKWESALVDDIGEPPTVTDPSWEKFLQSLYPPTETEEMGSVETENDKTTETELLGNGWYNVQHMEHLTEQMGLLTSNTKKV</sequence>
<dbReference type="SMR" id="A0A3Q7HTQ4"/>
<evidence type="ECO:0000256" key="4">
    <source>
        <dbReference type="ARBA" id="ARBA00023015"/>
    </source>
</evidence>
<proteinExistence type="inferred from homology"/>
<dbReference type="SUPFAM" id="SSF46785">
    <property type="entry name" value="Winged helix' DNA-binding domain"/>
    <property type="match status" value="1"/>
</dbReference>
<dbReference type="Gramene" id="Solyc08g076590.3.1">
    <property type="protein sequence ID" value="Solyc08g076590.3.1"/>
    <property type="gene ID" value="Solyc08g076590.3"/>
</dbReference>
<dbReference type="OrthoDB" id="60033at2759"/>
<evidence type="ECO:0000256" key="11">
    <source>
        <dbReference type="ARBA" id="ARBA00081483"/>
    </source>
</evidence>
<comment type="function">
    <text evidence="10">DNA-binding protein that specifically binds heat shock promoter elements (HSE) and activates transcription.</text>
</comment>
<dbReference type="FunCoup" id="A0A3Q7HTQ4">
    <property type="interactions" value="1543"/>
</dbReference>
<keyword evidence="16" id="KW-1185">Reference proteome</keyword>
<evidence type="ECO:0000313" key="16">
    <source>
        <dbReference type="Proteomes" id="UP000004994"/>
    </source>
</evidence>
<evidence type="ECO:0000256" key="1">
    <source>
        <dbReference type="ARBA" id="ARBA00004123"/>
    </source>
</evidence>
<dbReference type="OMA" id="WKFSNDG"/>
<evidence type="ECO:0000256" key="7">
    <source>
        <dbReference type="ARBA" id="ARBA00023159"/>
    </source>
</evidence>
<dbReference type="PaxDb" id="4081-Solyc08g076590.2.1"/>
<organism evidence="15">
    <name type="scientific">Solanum lycopersicum</name>
    <name type="common">Tomato</name>
    <name type="synonym">Lycopersicon esculentum</name>
    <dbReference type="NCBI Taxonomy" id="4081"/>
    <lineage>
        <taxon>Eukaryota</taxon>
        <taxon>Viridiplantae</taxon>
        <taxon>Streptophyta</taxon>
        <taxon>Embryophyta</taxon>
        <taxon>Tracheophyta</taxon>
        <taxon>Spermatophyta</taxon>
        <taxon>Magnoliopsida</taxon>
        <taxon>eudicotyledons</taxon>
        <taxon>Gunneridae</taxon>
        <taxon>Pentapetalae</taxon>
        <taxon>asterids</taxon>
        <taxon>lamiids</taxon>
        <taxon>Solanales</taxon>
        <taxon>Solanaceae</taxon>
        <taxon>Solanoideae</taxon>
        <taxon>Solaneae</taxon>
        <taxon>Solanum</taxon>
        <taxon>Solanum subgen. Lycopersicon</taxon>
    </lineage>
</organism>
<dbReference type="GO" id="GO:0034605">
    <property type="term" value="P:cellular response to heat"/>
    <property type="evidence" value="ECO:0000318"/>
    <property type="project" value="GO_Central"/>
</dbReference>
<evidence type="ECO:0000256" key="5">
    <source>
        <dbReference type="ARBA" id="ARBA00023016"/>
    </source>
</evidence>
<reference evidence="15" key="1">
    <citation type="journal article" date="2012" name="Nature">
        <title>The tomato genome sequence provides insights into fleshy fruit evolution.</title>
        <authorList>
            <consortium name="Tomato Genome Consortium"/>
        </authorList>
    </citation>
    <scope>NUCLEOTIDE SEQUENCE [LARGE SCALE GENOMIC DNA]</scope>
    <source>
        <strain evidence="15">cv. Heinz 1706</strain>
    </source>
</reference>
<dbReference type="Gene3D" id="1.10.10.10">
    <property type="entry name" value="Winged helix-like DNA-binding domain superfamily/Winged helix DNA-binding domain"/>
    <property type="match status" value="1"/>
</dbReference>
<comment type="similarity">
    <text evidence="2 12">Belongs to the HSF family.</text>
</comment>
<dbReference type="KEGG" id="sly:101258888"/>
<evidence type="ECO:0000256" key="12">
    <source>
        <dbReference type="RuleBase" id="RU004020"/>
    </source>
</evidence>
<evidence type="ECO:0000259" key="14">
    <source>
        <dbReference type="PROSITE" id="PS00434"/>
    </source>
</evidence>
<evidence type="ECO:0000256" key="10">
    <source>
        <dbReference type="ARBA" id="ARBA00055747"/>
    </source>
</evidence>
<evidence type="ECO:0000256" key="2">
    <source>
        <dbReference type="ARBA" id="ARBA00006403"/>
    </source>
</evidence>